<keyword evidence="4" id="KW-0282">Flagellum</keyword>
<feature type="compositionally biased region" description="Pro residues" evidence="3">
    <location>
        <begin position="141"/>
        <end position="155"/>
    </location>
</feature>
<organism evidence="4 5">
    <name type="scientific">Arthrobacter gengyunqii</name>
    <dbReference type="NCBI Taxonomy" id="2886940"/>
    <lineage>
        <taxon>Bacteria</taxon>
        <taxon>Bacillati</taxon>
        <taxon>Actinomycetota</taxon>
        <taxon>Actinomycetes</taxon>
        <taxon>Micrococcales</taxon>
        <taxon>Micrococcaceae</taxon>
        <taxon>Arthrobacter</taxon>
    </lineage>
</organism>
<evidence type="ECO:0000256" key="1">
    <source>
        <dbReference type="ARBA" id="ARBA00010577"/>
    </source>
</evidence>
<dbReference type="InterPro" id="IPR005648">
    <property type="entry name" value="FlgD"/>
</dbReference>
<sequence length="175" mass="18271">MPIEAVSASSGVQTAEATRNPKQTMDSEVFMHLLVTQLRNQDPSSPMDTNQMISQTTELAMMEQLTTMAGLDEENFSLQMRTSAAALIGRTVSYTGPDGVEVTGVATSVSFINAVPTVTVGGKEIQLDWISGVVDSSVVPPAEPSPELPPAPTPDPDGETPAAAPGSSLPPVFNS</sequence>
<evidence type="ECO:0000313" key="5">
    <source>
        <dbReference type="Proteomes" id="UP001139264"/>
    </source>
</evidence>
<proteinExistence type="inferred from homology"/>
<reference evidence="4" key="1">
    <citation type="submission" date="2021-10" db="EMBL/GenBank/DDBJ databases">
        <title>Novel species in genus Arthrobacter.</title>
        <authorList>
            <person name="Liu Y."/>
        </authorList>
    </citation>
    <scope>NUCLEOTIDE SEQUENCE</scope>
    <source>
        <strain evidence="4">Zg-Y809</strain>
    </source>
</reference>
<comment type="similarity">
    <text evidence="1">Belongs to the FlgD family.</text>
</comment>
<dbReference type="AlphaFoldDB" id="A0A9X1S9I6"/>
<dbReference type="GO" id="GO:0044781">
    <property type="term" value="P:bacterial-type flagellum organization"/>
    <property type="evidence" value="ECO:0007669"/>
    <property type="project" value="UniProtKB-KW"/>
</dbReference>
<feature type="region of interest" description="Disordered" evidence="3">
    <location>
        <begin position="1"/>
        <end position="23"/>
    </location>
</feature>
<name>A0A9X1S9I6_9MICC</name>
<protein>
    <submittedName>
        <fullName evidence="4">Flagellar hook capping protein</fullName>
    </submittedName>
</protein>
<dbReference type="RefSeq" id="WP_227909208.1">
    <property type="nucleotide sequence ID" value="NZ_CP095461.1"/>
</dbReference>
<comment type="caution">
    <text evidence="4">The sequence shown here is derived from an EMBL/GenBank/DDBJ whole genome shotgun (WGS) entry which is preliminary data.</text>
</comment>
<evidence type="ECO:0000256" key="3">
    <source>
        <dbReference type="SAM" id="MobiDB-lite"/>
    </source>
</evidence>
<keyword evidence="4" id="KW-0966">Cell projection</keyword>
<keyword evidence="2" id="KW-1005">Bacterial flagellum biogenesis</keyword>
<gene>
    <name evidence="4" type="ORF">LJ751_16480</name>
</gene>
<evidence type="ECO:0000313" key="4">
    <source>
        <dbReference type="EMBL" id="MCC3270929.1"/>
    </source>
</evidence>
<accession>A0A9X1S9I6</accession>
<feature type="compositionally biased region" description="Polar residues" evidence="3">
    <location>
        <begin position="7"/>
        <end position="23"/>
    </location>
</feature>
<keyword evidence="4" id="KW-0969">Cilium</keyword>
<dbReference type="Pfam" id="PF03963">
    <property type="entry name" value="FlgD"/>
    <property type="match status" value="1"/>
</dbReference>
<evidence type="ECO:0000256" key="2">
    <source>
        <dbReference type="ARBA" id="ARBA00022795"/>
    </source>
</evidence>
<feature type="region of interest" description="Disordered" evidence="3">
    <location>
        <begin position="137"/>
        <end position="175"/>
    </location>
</feature>
<dbReference type="Proteomes" id="UP001139264">
    <property type="component" value="Unassembled WGS sequence"/>
</dbReference>
<dbReference type="EMBL" id="JAJFZP010000016">
    <property type="protein sequence ID" value="MCC3270929.1"/>
    <property type="molecule type" value="Genomic_DNA"/>
</dbReference>